<keyword evidence="4" id="KW-0251">Elongation factor</keyword>
<dbReference type="AlphaFoldDB" id="A0A423UJ49"/>
<dbReference type="InterPro" id="IPR041614">
    <property type="entry name" value="DprA_WH"/>
</dbReference>
<dbReference type="GO" id="GO:0001514">
    <property type="term" value="P:selenocysteine incorporation"/>
    <property type="evidence" value="ECO:0007669"/>
    <property type="project" value="InterPro"/>
</dbReference>
<feature type="domain" description="DprA winged helix" evidence="3">
    <location>
        <begin position="142"/>
        <end position="195"/>
    </location>
</feature>
<dbReference type="GO" id="GO:0003723">
    <property type="term" value="F:RNA binding"/>
    <property type="evidence" value="ECO:0007669"/>
    <property type="project" value="InterPro"/>
</dbReference>
<gene>
    <name evidence="4" type="ORF">DMP12_10075</name>
</gene>
<dbReference type="Pfam" id="PF09106">
    <property type="entry name" value="WHD_2nd_SelB"/>
    <property type="match status" value="1"/>
</dbReference>
<dbReference type="InterPro" id="IPR015191">
    <property type="entry name" value="SelB_WHD4"/>
</dbReference>
<dbReference type="Pfam" id="PF09107">
    <property type="entry name" value="WHD_3rd_SelB"/>
    <property type="match status" value="1"/>
</dbReference>
<evidence type="ECO:0000313" key="4">
    <source>
        <dbReference type="EMBL" id="ROT89275.1"/>
    </source>
</evidence>
<dbReference type="EMBL" id="QIBW01000011">
    <property type="protein sequence ID" value="ROT89275.1"/>
    <property type="molecule type" value="Genomic_DNA"/>
</dbReference>
<dbReference type="Gene3D" id="1.10.10.2770">
    <property type="match status" value="1"/>
</dbReference>
<feature type="domain" description="Translation elongation factor SelB winged helix type 2" evidence="1">
    <location>
        <begin position="77"/>
        <end position="129"/>
    </location>
</feature>
<dbReference type="GO" id="GO:0005737">
    <property type="term" value="C:cytoplasm"/>
    <property type="evidence" value="ECO:0007669"/>
    <property type="project" value="InterPro"/>
</dbReference>
<dbReference type="RefSeq" id="WP_194075075.1">
    <property type="nucleotide sequence ID" value="NZ_QIBW01000011.1"/>
</dbReference>
<feature type="domain" description="Elongation factor SelB fourth winged-helix" evidence="2">
    <location>
        <begin position="214"/>
        <end position="259"/>
    </location>
</feature>
<protein>
    <submittedName>
        <fullName evidence="4">Selenocysteine-specific translation elongation factor</fullName>
    </submittedName>
</protein>
<sequence>ALRAGDEDGACDAALALAAAPVTAAELAAAAGIPAAAAGRRLGERCKQGLVRLGDGAGAHFAERAVLQKLDSALKNALLRFHAEQPAATGISKGALAARLPGALSDACIDALVERARTDGRVVVDGGLIGHPRAGGGARKLEEQAAEALASVLAAAAAAPPTVAELVAQAGVDASVAHRALGALEKAGRIRRVSGELAFDAAAYEALEQAAVALLRGQGGATAAELRDAMGTTRKYAIPLLEHFDAQGVTRRDGDLRVLGPKRA</sequence>
<comment type="caution">
    <text evidence="4">The sequence shown here is derived from an EMBL/GenBank/DDBJ whole genome shotgun (WGS) entry which is preliminary data.</text>
</comment>
<dbReference type="Proteomes" id="UP000285258">
    <property type="component" value="Unassembled WGS sequence"/>
</dbReference>
<dbReference type="InterPro" id="IPR015190">
    <property type="entry name" value="Elong_fac_SelB-wing-hlx_typ-2"/>
</dbReference>
<evidence type="ECO:0000313" key="5">
    <source>
        <dbReference type="Proteomes" id="UP000285258"/>
    </source>
</evidence>
<dbReference type="GO" id="GO:0003746">
    <property type="term" value="F:translation elongation factor activity"/>
    <property type="evidence" value="ECO:0007669"/>
    <property type="project" value="UniProtKB-KW"/>
</dbReference>
<name>A0A423UJ49_9ACTN</name>
<keyword evidence="4" id="KW-0648">Protein biosynthesis</keyword>
<reference evidence="5" key="1">
    <citation type="submission" date="2018-05" db="EMBL/GenBank/DDBJ databases">
        <title>Genome Sequencing of selected type strains of the family Eggerthellaceae.</title>
        <authorList>
            <person name="Danylec N."/>
            <person name="Stoll D.A."/>
            <person name="Doetsch A."/>
            <person name="Huch M."/>
        </authorList>
    </citation>
    <scope>NUCLEOTIDE SEQUENCE [LARGE SCALE GENOMIC DNA]</scope>
    <source>
        <strain evidence="5">DSM 27213</strain>
    </source>
</reference>
<evidence type="ECO:0000259" key="1">
    <source>
        <dbReference type="Pfam" id="PF09106"/>
    </source>
</evidence>
<evidence type="ECO:0000259" key="3">
    <source>
        <dbReference type="Pfam" id="PF17782"/>
    </source>
</evidence>
<dbReference type="Pfam" id="PF17782">
    <property type="entry name" value="WHD_DprA"/>
    <property type="match status" value="1"/>
</dbReference>
<dbReference type="SUPFAM" id="SSF46785">
    <property type="entry name" value="Winged helix' DNA-binding domain"/>
    <property type="match status" value="3"/>
</dbReference>
<evidence type="ECO:0000259" key="2">
    <source>
        <dbReference type="Pfam" id="PF09107"/>
    </source>
</evidence>
<accession>A0A423UJ49</accession>
<dbReference type="InterPro" id="IPR036388">
    <property type="entry name" value="WH-like_DNA-bd_sf"/>
</dbReference>
<feature type="non-terminal residue" evidence="4">
    <location>
        <position position="1"/>
    </location>
</feature>
<proteinExistence type="predicted"/>
<dbReference type="InterPro" id="IPR036390">
    <property type="entry name" value="WH_DNA-bd_sf"/>
</dbReference>
<organism evidence="4 5">
    <name type="scientific">Gordonibacter urolithinfaciens</name>
    <dbReference type="NCBI Taxonomy" id="1335613"/>
    <lineage>
        <taxon>Bacteria</taxon>
        <taxon>Bacillati</taxon>
        <taxon>Actinomycetota</taxon>
        <taxon>Coriobacteriia</taxon>
        <taxon>Eggerthellales</taxon>
        <taxon>Eggerthellaceae</taxon>
        <taxon>Gordonibacter</taxon>
    </lineage>
</organism>
<dbReference type="GO" id="GO:0005525">
    <property type="term" value="F:GTP binding"/>
    <property type="evidence" value="ECO:0007669"/>
    <property type="project" value="InterPro"/>
</dbReference>
<dbReference type="Gene3D" id="1.10.10.10">
    <property type="entry name" value="Winged helix-like DNA-binding domain superfamily/Winged helix DNA-binding domain"/>
    <property type="match status" value="1"/>
</dbReference>